<evidence type="ECO:0000313" key="1">
    <source>
        <dbReference type="EMBL" id="KAF2427766.1"/>
    </source>
</evidence>
<accession>A0A9P4NMK3</accession>
<comment type="caution">
    <text evidence="1">The sequence shown here is derived from an EMBL/GenBank/DDBJ whole genome shotgun (WGS) entry which is preliminary data.</text>
</comment>
<sequence length="270" mass="30788">MPRGLSVKYPPPPLVTPFRIPGLDGVDRVEVEIKNENFRYVRTAVAAIPAGTVLFSETPLLTYKTRTDRVTSTVLINKFSKLPVDGDARHALARLEYPPGLDNLLGRCKRNAFVLDEREAIYQMKFTARSQLVTTQTIQLGVPKIVEANCMKITVFIAYPRRLRIMEIEDAMKFDKELTPPLTAIELANYLIEWEALIAAVNLEPRLPLGYLSAAEHCRKLGGHQDEEVRIHLLRWRATAKLHGENSFLAGQAWDWFLWACNDHIEIRRN</sequence>
<name>A0A9P4NMK3_9PEZI</name>
<protein>
    <submittedName>
        <fullName evidence="1">Uncharacterized protein</fullName>
    </submittedName>
</protein>
<proteinExistence type="predicted"/>
<keyword evidence="2" id="KW-1185">Reference proteome</keyword>
<dbReference type="EMBL" id="MU007057">
    <property type="protein sequence ID" value="KAF2427766.1"/>
    <property type="molecule type" value="Genomic_DNA"/>
</dbReference>
<organism evidence="1 2">
    <name type="scientific">Tothia fuscella</name>
    <dbReference type="NCBI Taxonomy" id="1048955"/>
    <lineage>
        <taxon>Eukaryota</taxon>
        <taxon>Fungi</taxon>
        <taxon>Dikarya</taxon>
        <taxon>Ascomycota</taxon>
        <taxon>Pezizomycotina</taxon>
        <taxon>Dothideomycetes</taxon>
        <taxon>Pleosporomycetidae</taxon>
        <taxon>Venturiales</taxon>
        <taxon>Cylindrosympodiaceae</taxon>
        <taxon>Tothia</taxon>
    </lineage>
</organism>
<gene>
    <name evidence="1" type="ORF">EJ08DRAFT_662648</name>
</gene>
<dbReference type="AlphaFoldDB" id="A0A9P4NMK3"/>
<reference evidence="1" key="1">
    <citation type="journal article" date="2020" name="Stud. Mycol.">
        <title>101 Dothideomycetes genomes: a test case for predicting lifestyles and emergence of pathogens.</title>
        <authorList>
            <person name="Haridas S."/>
            <person name="Albert R."/>
            <person name="Binder M."/>
            <person name="Bloem J."/>
            <person name="Labutti K."/>
            <person name="Salamov A."/>
            <person name="Andreopoulos B."/>
            <person name="Baker S."/>
            <person name="Barry K."/>
            <person name="Bills G."/>
            <person name="Bluhm B."/>
            <person name="Cannon C."/>
            <person name="Castanera R."/>
            <person name="Culley D."/>
            <person name="Daum C."/>
            <person name="Ezra D."/>
            <person name="Gonzalez J."/>
            <person name="Henrissat B."/>
            <person name="Kuo A."/>
            <person name="Liang C."/>
            <person name="Lipzen A."/>
            <person name="Lutzoni F."/>
            <person name="Magnuson J."/>
            <person name="Mondo S."/>
            <person name="Nolan M."/>
            <person name="Ohm R."/>
            <person name="Pangilinan J."/>
            <person name="Park H.-J."/>
            <person name="Ramirez L."/>
            <person name="Alfaro M."/>
            <person name="Sun H."/>
            <person name="Tritt A."/>
            <person name="Yoshinaga Y."/>
            <person name="Zwiers L.-H."/>
            <person name="Turgeon B."/>
            <person name="Goodwin S."/>
            <person name="Spatafora J."/>
            <person name="Crous P."/>
            <person name="Grigoriev I."/>
        </authorList>
    </citation>
    <scope>NUCLEOTIDE SEQUENCE</scope>
    <source>
        <strain evidence="1">CBS 130266</strain>
    </source>
</reference>
<evidence type="ECO:0000313" key="2">
    <source>
        <dbReference type="Proteomes" id="UP000800235"/>
    </source>
</evidence>
<dbReference type="Proteomes" id="UP000800235">
    <property type="component" value="Unassembled WGS sequence"/>
</dbReference>